<dbReference type="InterPro" id="IPR011009">
    <property type="entry name" value="Kinase-like_dom_sf"/>
</dbReference>
<evidence type="ECO:0000259" key="7">
    <source>
        <dbReference type="PROSITE" id="PS50011"/>
    </source>
</evidence>
<reference evidence="8 9" key="1">
    <citation type="submission" date="2018-05" db="EMBL/GenBank/DDBJ databases">
        <authorList>
            <person name="Datahose"/>
        </authorList>
    </citation>
    <scope>NUCLEOTIDE SEQUENCE</scope>
</reference>
<reference evidence="8" key="3">
    <citation type="submission" date="2025-08" db="UniProtKB">
        <authorList>
            <consortium name="Ensembl"/>
        </authorList>
    </citation>
    <scope>IDENTIFICATION</scope>
</reference>
<dbReference type="Gene3D" id="3.30.200.20">
    <property type="entry name" value="Phosphorylase Kinase, domain 1"/>
    <property type="match status" value="1"/>
</dbReference>
<name>A0AAX7TKR8_ASTCA</name>
<sequence>MVSRLLCNREAVQATLDQQNHRLVLSTEAEWAKLQRLELLLEPCKYVTELLGGEAYVSSSVVLPAFRHLYRVMDITDDDPAYVVKFKNAFQKDLAARRANGNEIWFEVATALDPRFKDLKCLPREKREQVWTILENMLQAAEPRRADSLQPSTEADGPAQKKRRSELLLGSDSDSEDGIESGELQRYRAEPSISIDDCPLQWWSGVAMPFGCLTIGEKKDYHSPSDVTDKYDLGQIVKSEEFCEIFRAKDRTTMKMYTCKKFLKKDGRKVRKAAKNEIAILKMVKHPNILQLVDLENLVYYNRLKNSKIVISDFHLAKLENGLIKEPCGTPEYLAPEVVGRQRYGRPVDCWATGVITYILLSGNPPFYDETDDDDYENHDKNLFRKILAGDYEFDSPYWDEISDSAKSLVARLMEVDQDQRLTAQEAINHEWISGGAASDKNIKENVCAQIEKNFARAKWKKAVRVTTIMKRLRAPEHSDAKAANPAAGAPADSTAPQAAADPPAPSSATAPEGLTAPVTELPAGAEKSQPAPEASAGVAPSAEDHQQPSPAPHGDEPASRCNGEASAALHTPAEAGDEQG</sequence>
<dbReference type="FunFam" id="1.10.510.10:FF:000026">
    <property type="entry name" value="Calcium/calmodulin-dependent protein kinase type 1"/>
    <property type="match status" value="1"/>
</dbReference>
<dbReference type="InterPro" id="IPR000719">
    <property type="entry name" value="Prot_kinase_dom"/>
</dbReference>
<evidence type="ECO:0000256" key="5">
    <source>
        <dbReference type="ARBA" id="ARBA00022840"/>
    </source>
</evidence>
<evidence type="ECO:0000256" key="4">
    <source>
        <dbReference type="ARBA" id="ARBA00022777"/>
    </source>
</evidence>
<dbReference type="PROSITE" id="PS50011">
    <property type="entry name" value="PROTEIN_KINASE_DOM"/>
    <property type="match status" value="1"/>
</dbReference>
<feature type="compositionally biased region" description="Low complexity" evidence="6">
    <location>
        <begin position="482"/>
        <end position="512"/>
    </location>
</feature>
<dbReference type="FunFam" id="3.30.200.20:FF:000155">
    <property type="entry name" value="CaM kinase-like vesicle-associated, like"/>
    <property type="match status" value="1"/>
</dbReference>
<protein>
    <submittedName>
        <fullName evidence="8">CaM kinase-like vesicle-associated b</fullName>
    </submittedName>
</protein>
<dbReference type="PANTHER" id="PTHR24347">
    <property type="entry name" value="SERINE/THREONINE-PROTEIN KINASE"/>
    <property type="match status" value="1"/>
</dbReference>
<keyword evidence="9" id="KW-1185">Reference proteome</keyword>
<proteinExistence type="predicted"/>
<dbReference type="GO" id="GO:0004674">
    <property type="term" value="F:protein serine/threonine kinase activity"/>
    <property type="evidence" value="ECO:0007669"/>
    <property type="project" value="UniProtKB-KW"/>
</dbReference>
<dbReference type="AlphaFoldDB" id="A0AAX7TKR8"/>
<dbReference type="GO" id="GO:0005524">
    <property type="term" value="F:ATP binding"/>
    <property type="evidence" value="ECO:0007669"/>
    <property type="project" value="UniProtKB-KW"/>
</dbReference>
<dbReference type="Pfam" id="PF00069">
    <property type="entry name" value="Pkinase"/>
    <property type="match status" value="1"/>
</dbReference>
<evidence type="ECO:0000256" key="2">
    <source>
        <dbReference type="ARBA" id="ARBA00022679"/>
    </source>
</evidence>
<dbReference type="Proteomes" id="UP000265100">
    <property type="component" value="Chromosome 5"/>
</dbReference>
<dbReference type="InterPro" id="IPR012337">
    <property type="entry name" value="RNaseH-like_sf"/>
</dbReference>
<evidence type="ECO:0000313" key="9">
    <source>
        <dbReference type="Proteomes" id="UP000265100"/>
    </source>
</evidence>
<dbReference type="Ensembl" id="ENSACLT00000068915.1">
    <property type="protein sequence ID" value="ENSACLP00000056975.1"/>
    <property type="gene ID" value="ENSACLG00000021669.2"/>
</dbReference>
<evidence type="ECO:0000313" key="8">
    <source>
        <dbReference type="Ensembl" id="ENSACLP00000056975.1"/>
    </source>
</evidence>
<feature type="domain" description="Protein kinase" evidence="7">
    <location>
        <begin position="116"/>
        <end position="433"/>
    </location>
</feature>
<reference evidence="9" key="2">
    <citation type="submission" date="2023-03" db="EMBL/GenBank/DDBJ databases">
        <authorList>
            <consortium name="Wellcome Sanger Institute Data Sharing"/>
        </authorList>
    </citation>
    <scope>NUCLEOTIDE SEQUENCE [LARGE SCALE GENOMIC DNA]</scope>
</reference>
<dbReference type="SUPFAM" id="SSF53098">
    <property type="entry name" value="Ribonuclease H-like"/>
    <property type="match status" value="1"/>
</dbReference>
<dbReference type="SUPFAM" id="SSF56112">
    <property type="entry name" value="Protein kinase-like (PK-like)"/>
    <property type="match status" value="1"/>
</dbReference>
<dbReference type="SMART" id="SM00220">
    <property type="entry name" value="S_TKc"/>
    <property type="match status" value="1"/>
</dbReference>
<evidence type="ECO:0000256" key="3">
    <source>
        <dbReference type="ARBA" id="ARBA00022741"/>
    </source>
</evidence>
<keyword evidence="3" id="KW-0547">Nucleotide-binding</keyword>
<keyword evidence="1" id="KW-0723">Serine/threonine-protein kinase</keyword>
<keyword evidence="4" id="KW-0418">Kinase</keyword>
<evidence type="ECO:0000256" key="6">
    <source>
        <dbReference type="SAM" id="MobiDB-lite"/>
    </source>
</evidence>
<keyword evidence="2" id="KW-0808">Transferase</keyword>
<accession>A0AAX7TKR8</accession>
<evidence type="ECO:0000256" key="1">
    <source>
        <dbReference type="ARBA" id="ARBA00022527"/>
    </source>
</evidence>
<feature type="region of interest" description="Disordered" evidence="6">
    <location>
        <begin position="475"/>
        <end position="581"/>
    </location>
</feature>
<keyword evidence="5" id="KW-0067">ATP-binding</keyword>
<dbReference type="Gene3D" id="1.10.510.10">
    <property type="entry name" value="Transferase(Phosphotransferase) domain 1"/>
    <property type="match status" value="1"/>
</dbReference>
<feature type="region of interest" description="Disordered" evidence="6">
    <location>
        <begin position="143"/>
        <end position="180"/>
    </location>
</feature>
<dbReference type="GeneTree" id="ENSGT00940000156468"/>
<organism evidence="8 9">
    <name type="scientific">Astatotilapia calliptera</name>
    <name type="common">Eastern happy</name>
    <name type="synonym">Chromis callipterus</name>
    <dbReference type="NCBI Taxonomy" id="8154"/>
    <lineage>
        <taxon>Eukaryota</taxon>
        <taxon>Metazoa</taxon>
        <taxon>Chordata</taxon>
        <taxon>Craniata</taxon>
        <taxon>Vertebrata</taxon>
        <taxon>Euteleostomi</taxon>
        <taxon>Actinopterygii</taxon>
        <taxon>Neopterygii</taxon>
        <taxon>Teleostei</taxon>
        <taxon>Neoteleostei</taxon>
        <taxon>Acanthomorphata</taxon>
        <taxon>Ovalentaria</taxon>
        <taxon>Cichlomorphae</taxon>
        <taxon>Cichliformes</taxon>
        <taxon>Cichlidae</taxon>
        <taxon>African cichlids</taxon>
        <taxon>Pseudocrenilabrinae</taxon>
        <taxon>Haplochromini</taxon>
        <taxon>Astatotilapia</taxon>
    </lineage>
</organism>
<reference evidence="8" key="4">
    <citation type="submission" date="2025-09" db="UniProtKB">
        <authorList>
            <consortium name="Ensembl"/>
        </authorList>
    </citation>
    <scope>IDENTIFICATION</scope>
</reference>